<gene>
    <name evidence="2" type="ORF">K1Y79_03245</name>
</gene>
<evidence type="ECO:0008006" key="4">
    <source>
        <dbReference type="Google" id="ProtNLM"/>
    </source>
</evidence>
<dbReference type="PROSITE" id="PS51257">
    <property type="entry name" value="PROKAR_LIPOPROTEIN"/>
    <property type="match status" value="1"/>
</dbReference>
<dbReference type="RefSeq" id="WP_220248559.1">
    <property type="nucleotide sequence ID" value="NZ_JAICCF010000001.1"/>
</dbReference>
<dbReference type="EMBL" id="JAICCF010000001">
    <property type="protein sequence ID" value="MBW8683338.1"/>
    <property type="molecule type" value="Genomic_DNA"/>
</dbReference>
<feature type="signal peptide" evidence="1">
    <location>
        <begin position="1"/>
        <end position="19"/>
    </location>
</feature>
<evidence type="ECO:0000313" key="2">
    <source>
        <dbReference type="EMBL" id="MBW8683338.1"/>
    </source>
</evidence>
<evidence type="ECO:0000256" key="1">
    <source>
        <dbReference type="SAM" id="SignalP"/>
    </source>
</evidence>
<proteinExistence type="predicted"/>
<accession>A0ABS7G9X5</accession>
<protein>
    <recommendedName>
        <fullName evidence="4">Fimbrillin-A associated anchor protein Mfa1 and Mfa2</fullName>
    </recommendedName>
</protein>
<comment type="caution">
    <text evidence="2">The sequence shown here is derived from an EMBL/GenBank/DDBJ whole genome shotgun (WGS) entry which is preliminary data.</text>
</comment>
<sequence length="315" mass="34677">MRKLLLAVAVLSVSLFACKKDTVPSAPNPPANSGEKFPVNFSVTGFLHKLEQLPDPGGRNGGTTNGLRDTALAGKVSHLYFLLYTDMGQYVKMVYQNAADTATDFGTLVDTLPANRYMISLIASTGPVQILDTTYFYGLRLRIPESSSPDEQASDPDIFVGNNSFTVTGYGQTQTIPLWPNRIMGKVEVNILDAPAPGWPGDTSVQVYASPAFRSTSVYYNSFDEPFLDPGKLLKRNSRTNFSTHLLNPYSEVTVTIIYSDKVTGERKRKDMRYVPYSRGYRTLMSGNIYAPLGGGTGFAISLDTTWNQFPEIPF</sequence>
<organism evidence="2 3">
    <name type="scientific">Chitinophaga rhizophila</name>
    <dbReference type="NCBI Taxonomy" id="2866212"/>
    <lineage>
        <taxon>Bacteria</taxon>
        <taxon>Pseudomonadati</taxon>
        <taxon>Bacteroidota</taxon>
        <taxon>Chitinophagia</taxon>
        <taxon>Chitinophagales</taxon>
        <taxon>Chitinophagaceae</taxon>
        <taxon>Chitinophaga</taxon>
    </lineage>
</organism>
<name>A0ABS7G9X5_9BACT</name>
<evidence type="ECO:0000313" key="3">
    <source>
        <dbReference type="Proteomes" id="UP000812961"/>
    </source>
</evidence>
<dbReference type="Proteomes" id="UP000812961">
    <property type="component" value="Unassembled WGS sequence"/>
</dbReference>
<keyword evidence="3" id="KW-1185">Reference proteome</keyword>
<keyword evidence="1" id="KW-0732">Signal</keyword>
<feature type="chain" id="PRO_5046189942" description="Fimbrillin-A associated anchor protein Mfa1 and Mfa2" evidence="1">
    <location>
        <begin position="20"/>
        <end position="315"/>
    </location>
</feature>
<reference evidence="2 3" key="1">
    <citation type="submission" date="2021-08" db="EMBL/GenBank/DDBJ databases">
        <title>The genome sequence of Chitinophaga sp. B61.</title>
        <authorList>
            <person name="Zhang X."/>
        </authorList>
    </citation>
    <scope>NUCLEOTIDE SEQUENCE [LARGE SCALE GENOMIC DNA]</scope>
    <source>
        <strain evidence="2 3">B61</strain>
    </source>
</reference>